<dbReference type="Proteomes" id="UP001280121">
    <property type="component" value="Unassembled WGS sequence"/>
</dbReference>
<dbReference type="PANTHER" id="PTHR13301">
    <property type="entry name" value="X-BOX TRANSCRIPTION FACTOR-RELATED"/>
    <property type="match status" value="1"/>
</dbReference>
<dbReference type="InterPro" id="IPR005150">
    <property type="entry name" value="Cellulose_synth"/>
</dbReference>
<dbReference type="GO" id="GO:0071555">
    <property type="term" value="P:cell wall organization"/>
    <property type="evidence" value="ECO:0007669"/>
    <property type="project" value="UniProtKB-KW"/>
</dbReference>
<organism evidence="8 9">
    <name type="scientific">Dipteronia dyeriana</name>
    <dbReference type="NCBI Taxonomy" id="168575"/>
    <lineage>
        <taxon>Eukaryota</taxon>
        <taxon>Viridiplantae</taxon>
        <taxon>Streptophyta</taxon>
        <taxon>Embryophyta</taxon>
        <taxon>Tracheophyta</taxon>
        <taxon>Spermatophyta</taxon>
        <taxon>Magnoliopsida</taxon>
        <taxon>eudicotyledons</taxon>
        <taxon>Gunneridae</taxon>
        <taxon>Pentapetalae</taxon>
        <taxon>rosids</taxon>
        <taxon>malvids</taxon>
        <taxon>Sapindales</taxon>
        <taxon>Sapindaceae</taxon>
        <taxon>Hippocastanoideae</taxon>
        <taxon>Acereae</taxon>
        <taxon>Dipteronia</taxon>
    </lineage>
</organism>
<evidence type="ECO:0000313" key="8">
    <source>
        <dbReference type="EMBL" id="KAK2649237.1"/>
    </source>
</evidence>
<dbReference type="GO" id="GO:0030244">
    <property type="term" value="P:cellulose biosynthetic process"/>
    <property type="evidence" value="ECO:0007669"/>
    <property type="project" value="InterPro"/>
</dbReference>
<evidence type="ECO:0000256" key="3">
    <source>
        <dbReference type="ARBA" id="ARBA00022679"/>
    </source>
</evidence>
<evidence type="ECO:0000256" key="7">
    <source>
        <dbReference type="ARBA" id="ARBA00023316"/>
    </source>
</evidence>
<proteinExistence type="predicted"/>
<dbReference type="GO" id="GO:0016020">
    <property type="term" value="C:membrane"/>
    <property type="evidence" value="ECO:0007669"/>
    <property type="project" value="InterPro"/>
</dbReference>
<comment type="subcellular location">
    <subcellularLocation>
        <location evidence="1">Endomembrane system</location>
    </subcellularLocation>
</comment>
<dbReference type="EMBL" id="JANJYI010000005">
    <property type="protein sequence ID" value="KAK2649237.1"/>
    <property type="molecule type" value="Genomic_DNA"/>
</dbReference>
<keyword evidence="5" id="KW-1133">Transmembrane helix</keyword>
<protein>
    <submittedName>
        <fullName evidence="8">Uncharacterized protein</fullName>
    </submittedName>
</protein>
<gene>
    <name evidence="8" type="ORF">Ddye_016726</name>
</gene>
<keyword evidence="3" id="KW-0808">Transferase</keyword>
<keyword evidence="4" id="KW-0812">Transmembrane</keyword>
<evidence type="ECO:0000256" key="6">
    <source>
        <dbReference type="ARBA" id="ARBA00023136"/>
    </source>
</evidence>
<keyword evidence="7" id="KW-0961">Cell wall biogenesis/degradation</keyword>
<sequence length="125" mass="14461">MKKIYSVFKLVGYRDPKEKLLWGSYYCSPNPHVFLGYAPPRRPVSMTQQKRLTTGLLEILFSKNNLIFVVLTGKLQFQRCLAYLWVLIWGLRSIPELFYAALPAYCIITNSNFLPIVSKLITNRG</sequence>
<keyword evidence="9" id="KW-1185">Reference proteome</keyword>
<keyword evidence="6" id="KW-0472">Membrane</keyword>
<comment type="caution">
    <text evidence="8">The sequence shown here is derived from an EMBL/GenBank/DDBJ whole genome shotgun (WGS) entry which is preliminary data.</text>
</comment>
<dbReference type="GO" id="GO:0012505">
    <property type="term" value="C:endomembrane system"/>
    <property type="evidence" value="ECO:0007669"/>
    <property type="project" value="UniProtKB-SubCell"/>
</dbReference>
<accession>A0AAD9U7E7</accession>
<reference evidence="8" key="1">
    <citation type="journal article" date="2023" name="Plant J.">
        <title>Genome sequences and population genomics provide insights into the demographic history, inbreeding, and mutation load of two 'living fossil' tree species of Dipteronia.</title>
        <authorList>
            <person name="Feng Y."/>
            <person name="Comes H.P."/>
            <person name="Chen J."/>
            <person name="Zhu S."/>
            <person name="Lu R."/>
            <person name="Zhang X."/>
            <person name="Li P."/>
            <person name="Qiu J."/>
            <person name="Olsen K.M."/>
            <person name="Qiu Y."/>
        </authorList>
    </citation>
    <scope>NUCLEOTIDE SEQUENCE</scope>
    <source>
        <strain evidence="8">KIB01</strain>
    </source>
</reference>
<evidence type="ECO:0000256" key="5">
    <source>
        <dbReference type="ARBA" id="ARBA00022989"/>
    </source>
</evidence>
<evidence type="ECO:0000256" key="1">
    <source>
        <dbReference type="ARBA" id="ARBA00004308"/>
    </source>
</evidence>
<evidence type="ECO:0000256" key="2">
    <source>
        <dbReference type="ARBA" id="ARBA00022676"/>
    </source>
</evidence>
<name>A0AAD9U7E7_9ROSI</name>
<evidence type="ECO:0000256" key="4">
    <source>
        <dbReference type="ARBA" id="ARBA00022692"/>
    </source>
</evidence>
<evidence type="ECO:0000313" key="9">
    <source>
        <dbReference type="Proteomes" id="UP001280121"/>
    </source>
</evidence>
<dbReference type="AlphaFoldDB" id="A0AAD9U7E7"/>
<keyword evidence="2" id="KW-0328">Glycosyltransferase</keyword>
<dbReference type="Pfam" id="PF03552">
    <property type="entry name" value="Cellulose_synt"/>
    <property type="match status" value="1"/>
</dbReference>
<dbReference type="GO" id="GO:0016760">
    <property type="term" value="F:cellulose synthase (UDP-forming) activity"/>
    <property type="evidence" value="ECO:0007669"/>
    <property type="project" value="InterPro"/>
</dbReference>